<sequence length="654" mass="73031">MTDIPYLLERVGPAAVVQLHAEAFARLCLRDKCLAWHLYEAALSGRDIYYDQRYEHGLVMRGVIEALFVGRASLEPAVAAAIERYTRLFWINSGPYEHITSRKFVLELSRVQLLAAIEAVRASGQFVPLDSHATPLAFVDAHARDFLDETWRPMVTSKTPAPGEDILAASANNLYAGVSSTDVEGFEERFALNSRLSKEPDGALREDVYRVGGRYGATLARVVAHLEAACAVAPPATRAALEALIRFYRSGEEQDRREYDIAWVADTACAVDTINGFIEVYLDARGRKGAWEGIVFHENPEKTADIRRIAQHAAWFEAHMPYDQAYRRTDVVGVSARAIDVIVECGDAGPMTAIGINLPNDEALREVYGSKSVSLANVSEAYEKSQPESLRAEFCWSDEERERSRRWQALAGELTTSLHEVIGHGSGRMAPQVGSPQTVLREQYSTLEETRSDLVALHFIADPVMVELGLIDAADHVDVVRAEYEGYARNALVQLRRVRKGTHLEEDHMRNRQAIVHWLMAHTSAIERRQRDGRTFYVVVDDEAFREGVGRMLALVQRIKSEGLYDEAVALLDAHGIHFDPVLRDEVVARVDRLDLPSYTGFVMPRLAPVLDTTGAITDVEVSYPLDLATQMLEYADRYGMADEDRRVLATSTA</sequence>
<keyword evidence="2" id="KW-0378">Hydrolase</keyword>
<organism evidence="3 4">
    <name type="scientific">Luteitalea pratensis</name>
    <dbReference type="NCBI Taxonomy" id="1855912"/>
    <lineage>
        <taxon>Bacteria</taxon>
        <taxon>Pseudomonadati</taxon>
        <taxon>Acidobacteriota</taxon>
        <taxon>Vicinamibacteria</taxon>
        <taxon>Vicinamibacterales</taxon>
        <taxon>Vicinamibacteraceae</taxon>
        <taxon>Luteitalea</taxon>
    </lineage>
</organism>
<dbReference type="PANTHER" id="PTHR23422:SF11">
    <property type="entry name" value="DIPEPTIDYL PEPTIDASE 3"/>
    <property type="match status" value="1"/>
</dbReference>
<dbReference type="InterPro" id="IPR039461">
    <property type="entry name" value="Peptidase_M49"/>
</dbReference>
<gene>
    <name evidence="3" type="ORF">LuPra_06225</name>
</gene>
<evidence type="ECO:0000256" key="1">
    <source>
        <dbReference type="ARBA" id="ARBA00022723"/>
    </source>
</evidence>
<dbReference type="STRING" id="1855912.LuPra_06225"/>
<dbReference type="GO" id="GO:0046872">
    <property type="term" value="F:metal ion binding"/>
    <property type="evidence" value="ECO:0007669"/>
    <property type="project" value="UniProtKB-KW"/>
</dbReference>
<dbReference type="EMBL" id="CP015136">
    <property type="protein sequence ID" value="AMY12941.1"/>
    <property type="molecule type" value="Genomic_DNA"/>
</dbReference>
<reference evidence="3 4" key="1">
    <citation type="journal article" date="2016" name="Genome Announc.">
        <title>First Complete Genome Sequence of a Subdivision 6 Acidobacterium Strain.</title>
        <authorList>
            <person name="Huang S."/>
            <person name="Vieira S."/>
            <person name="Bunk B."/>
            <person name="Riedel T."/>
            <person name="Sproer C."/>
            <person name="Overmann J."/>
        </authorList>
    </citation>
    <scope>NUCLEOTIDE SEQUENCE [LARGE SCALE GENOMIC DNA]</scope>
    <source>
        <strain evidence="4">DSM 100886 HEG_-6_39</strain>
    </source>
</reference>
<dbReference type="RefSeq" id="WP_110174353.1">
    <property type="nucleotide sequence ID" value="NZ_CP015136.1"/>
</dbReference>
<dbReference type="PANTHER" id="PTHR23422">
    <property type="entry name" value="DIPEPTIDYL PEPTIDASE III-RELATED"/>
    <property type="match status" value="1"/>
</dbReference>
<evidence type="ECO:0000256" key="2">
    <source>
        <dbReference type="ARBA" id="ARBA00022801"/>
    </source>
</evidence>
<evidence type="ECO:0000313" key="4">
    <source>
        <dbReference type="Proteomes" id="UP000076079"/>
    </source>
</evidence>
<name>A0A143PX47_LUTPR</name>
<dbReference type="PATRIC" id="fig|1813736.3.peg.6537"/>
<dbReference type="AlphaFoldDB" id="A0A143PX47"/>
<keyword evidence="1" id="KW-0479">Metal-binding</keyword>
<dbReference type="Pfam" id="PF03571">
    <property type="entry name" value="Peptidase_M49"/>
    <property type="match status" value="2"/>
</dbReference>
<evidence type="ECO:0000313" key="3">
    <source>
        <dbReference type="EMBL" id="AMY12941.1"/>
    </source>
</evidence>
<dbReference type="Proteomes" id="UP000076079">
    <property type="component" value="Chromosome"/>
</dbReference>
<dbReference type="OrthoDB" id="9812747at2"/>
<proteinExistence type="predicted"/>
<protein>
    <submittedName>
        <fullName evidence="3">Peptidase family M49</fullName>
    </submittedName>
</protein>
<keyword evidence="4" id="KW-1185">Reference proteome</keyword>
<dbReference type="GO" id="GO:0016787">
    <property type="term" value="F:hydrolase activity"/>
    <property type="evidence" value="ECO:0007669"/>
    <property type="project" value="UniProtKB-KW"/>
</dbReference>
<accession>A0A143PX47</accession>
<dbReference type="KEGG" id="abac:LuPra_06225"/>
<reference evidence="4" key="2">
    <citation type="submission" date="2016-04" db="EMBL/GenBank/DDBJ databases">
        <title>First Complete Genome Sequence of a Subdivision 6 Acidobacterium.</title>
        <authorList>
            <person name="Huang S."/>
            <person name="Vieira S."/>
            <person name="Bunk B."/>
            <person name="Riedel T."/>
            <person name="Sproeer C."/>
            <person name="Overmann J."/>
        </authorList>
    </citation>
    <scope>NUCLEOTIDE SEQUENCE [LARGE SCALE GENOMIC DNA]</scope>
    <source>
        <strain evidence="4">DSM 100886 HEG_-6_39</strain>
    </source>
</reference>
<dbReference type="Gene3D" id="3.30.540.30">
    <property type="match status" value="1"/>
</dbReference>